<dbReference type="InterPro" id="IPR055173">
    <property type="entry name" value="NrdR-like_N"/>
</dbReference>
<feature type="domain" description="ATP-cone" evidence="9">
    <location>
        <begin position="49"/>
        <end position="139"/>
    </location>
</feature>
<comment type="cofactor">
    <cofactor evidence="8">
        <name>Zn(2+)</name>
        <dbReference type="ChEBI" id="CHEBI:29105"/>
    </cofactor>
    <text evidence="8">Binds 1 zinc ion.</text>
</comment>
<keyword evidence="5 8" id="KW-0805">Transcription regulation</keyword>
<evidence type="ECO:0000313" key="10">
    <source>
        <dbReference type="EMBL" id="NWH05135.1"/>
    </source>
</evidence>
<gene>
    <name evidence="8 10" type="primary">nrdR</name>
    <name evidence="10" type="ORF">HXW94_09080</name>
</gene>
<evidence type="ECO:0000256" key="7">
    <source>
        <dbReference type="ARBA" id="ARBA00023163"/>
    </source>
</evidence>
<evidence type="ECO:0000256" key="5">
    <source>
        <dbReference type="ARBA" id="ARBA00023015"/>
    </source>
</evidence>
<dbReference type="GO" id="GO:0005524">
    <property type="term" value="F:ATP binding"/>
    <property type="evidence" value="ECO:0007669"/>
    <property type="project" value="UniProtKB-UniRule"/>
</dbReference>
<feature type="zinc finger region" evidence="8">
    <location>
        <begin position="3"/>
        <end position="34"/>
    </location>
</feature>
<protein>
    <recommendedName>
        <fullName evidence="8">Transcriptional repressor NrdR</fullName>
    </recommendedName>
</protein>
<dbReference type="AlphaFoldDB" id="A0A850T7R5"/>
<dbReference type="Proteomes" id="UP000553343">
    <property type="component" value="Unassembled WGS sequence"/>
</dbReference>
<keyword evidence="1 8" id="KW-0678">Repressor</keyword>
<evidence type="ECO:0000259" key="9">
    <source>
        <dbReference type="PROSITE" id="PS51161"/>
    </source>
</evidence>
<name>A0A850T7R5_9BACT</name>
<evidence type="ECO:0000256" key="1">
    <source>
        <dbReference type="ARBA" id="ARBA00022491"/>
    </source>
</evidence>
<keyword evidence="8" id="KW-0862">Zinc</keyword>
<dbReference type="GO" id="GO:0008270">
    <property type="term" value="F:zinc ion binding"/>
    <property type="evidence" value="ECO:0007669"/>
    <property type="project" value="UniProtKB-UniRule"/>
</dbReference>
<comment type="function">
    <text evidence="8">Negatively regulates transcription of bacterial ribonucleotide reductase nrd genes and operons by binding to NrdR-boxes.</text>
</comment>
<keyword evidence="8" id="KW-0479">Metal-binding</keyword>
<dbReference type="GO" id="GO:0003677">
    <property type="term" value="F:DNA binding"/>
    <property type="evidence" value="ECO:0007669"/>
    <property type="project" value="UniProtKB-KW"/>
</dbReference>
<dbReference type="InterPro" id="IPR003796">
    <property type="entry name" value="RNR_NrdR-like"/>
</dbReference>
<comment type="similarity">
    <text evidence="8">Belongs to the NrdR family.</text>
</comment>
<keyword evidence="2 8" id="KW-0547">Nucleotide-binding</keyword>
<dbReference type="EMBL" id="JACADJ010000025">
    <property type="protein sequence ID" value="NWH05135.1"/>
    <property type="molecule type" value="Genomic_DNA"/>
</dbReference>
<keyword evidence="3 8" id="KW-0863">Zinc-finger</keyword>
<dbReference type="PANTHER" id="PTHR30455:SF2">
    <property type="entry name" value="TRANSCRIPTIONAL REPRESSOR NRDR"/>
    <property type="match status" value="1"/>
</dbReference>
<dbReference type="Pfam" id="PF22811">
    <property type="entry name" value="Zn_ribbon_NrdR"/>
    <property type="match status" value="1"/>
</dbReference>
<accession>A0A850T7R5</accession>
<evidence type="ECO:0000256" key="8">
    <source>
        <dbReference type="HAMAP-Rule" id="MF_00440"/>
    </source>
</evidence>
<evidence type="ECO:0000256" key="6">
    <source>
        <dbReference type="ARBA" id="ARBA00023125"/>
    </source>
</evidence>
<dbReference type="Pfam" id="PF03477">
    <property type="entry name" value="ATP-cone"/>
    <property type="match status" value="1"/>
</dbReference>
<dbReference type="HAMAP" id="MF_00440">
    <property type="entry name" value="NrdR"/>
    <property type="match status" value="1"/>
</dbReference>
<proteinExistence type="inferred from homology"/>
<evidence type="ECO:0000256" key="3">
    <source>
        <dbReference type="ARBA" id="ARBA00022771"/>
    </source>
</evidence>
<dbReference type="GO" id="GO:0045892">
    <property type="term" value="P:negative regulation of DNA-templated transcription"/>
    <property type="evidence" value="ECO:0007669"/>
    <property type="project" value="UniProtKB-UniRule"/>
</dbReference>
<organism evidence="10 11">
    <name type="scientific">Desulfobacter latus</name>
    <dbReference type="NCBI Taxonomy" id="2292"/>
    <lineage>
        <taxon>Bacteria</taxon>
        <taxon>Pseudomonadati</taxon>
        <taxon>Thermodesulfobacteriota</taxon>
        <taxon>Desulfobacteria</taxon>
        <taxon>Desulfobacterales</taxon>
        <taxon>Desulfobacteraceae</taxon>
        <taxon>Desulfobacter</taxon>
    </lineage>
</organism>
<dbReference type="PANTHER" id="PTHR30455">
    <property type="entry name" value="TRANSCRIPTIONAL REPRESSOR NRDR"/>
    <property type="match status" value="1"/>
</dbReference>
<sequence>MKCPYCDNPNTRVVDSRPGKIELEVRRRRECQACGWRFTTYERVEQVPVMIVKKDNRREAFDREKVMRGIQKACEKRAISINQIEQIVDEIELDLRESREREVSTKVVGEKIMNALKKLDDVAYVRFASVYREFTDVTDFIQELESLIHKEHGAEDGDSGMQGPVDTDD</sequence>
<keyword evidence="7 8" id="KW-0804">Transcription</keyword>
<dbReference type="RefSeq" id="WP_178366584.1">
    <property type="nucleotide sequence ID" value="NZ_JACADJ010000025.1"/>
</dbReference>
<keyword evidence="6 8" id="KW-0238">DNA-binding</keyword>
<evidence type="ECO:0000256" key="4">
    <source>
        <dbReference type="ARBA" id="ARBA00022840"/>
    </source>
</evidence>
<dbReference type="InterPro" id="IPR005144">
    <property type="entry name" value="ATP-cone_dom"/>
</dbReference>
<comment type="caution">
    <text evidence="10">The sequence shown here is derived from an EMBL/GenBank/DDBJ whole genome shotgun (WGS) entry which is preliminary data.</text>
</comment>
<keyword evidence="4 8" id="KW-0067">ATP-binding</keyword>
<evidence type="ECO:0000313" key="11">
    <source>
        <dbReference type="Proteomes" id="UP000553343"/>
    </source>
</evidence>
<reference evidence="10 11" key="1">
    <citation type="submission" date="2020-06" db="EMBL/GenBank/DDBJ databases">
        <title>High-quality draft genome of sulfate reducer Desulfobacter latus type strain AcrS2 isolated from marine sediment.</title>
        <authorList>
            <person name="Hoppe M."/>
            <person name="Larsen C.K."/>
            <person name="Marshall I.P.G."/>
            <person name="Schramm A."/>
            <person name="Marietou A.G."/>
        </authorList>
    </citation>
    <scope>NUCLEOTIDE SEQUENCE [LARGE SCALE GENOMIC DNA]</scope>
    <source>
        <strain evidence="10 11">AcRS2</strain>
    </source>
</reference>
<keyword evidence="11" id="KW-1185">Reference proteome</keyword>
<dbReference type="NCBIfam" id="TIGR00244">
    <property type="entry name" value="transcriptional regulator NrdR"/>
    <property type="match status" value="1"/>
</dbReference>
<dbReference type="PROSITE" id="PS51161">
    <property type="entry name" value="ATP_CONE"/>
    <property type="match status" value="1"/>
</dbReference>
<evidence type="ECO:0000256" key="2">
    <source>
        <dbReference type="ARBA" id="ARBA00022741"/>
    </source>
</evidence>